<feature type="non-terminal residue" evidence="2">
    <location>
        <position position="668"/>
    </location>
</feature>
<feature type="compositionally biased region" description="Basic and acidic residues" evidence="1">
    <location>
        <begin position="534"/>
        <end position="546"/>
    </location>
</feature>
<dbReference type="AlphaFoldDB" id="A0A024VYI9"/>
<name>A0A024VYI9_PLAFA</name>
<accession>A0A024VYI9</accession>
<dbReference type="Proteomes" id="UP000030708">
    <property type="component" value="Unassembled WGS sequence"/>
</dbReference>
<dbReference type="OrthoDB" id="9628807at2759"/>
<evidence type="ECO:0000313" key="3">
    <source>
        <dbReference type="Proteomes" id="UP000030708"/>
    </source>
</evidence>
<reference evidence="2 3" key="2">
    <citation type="submission" date="2013-02" db="EMBL/GenBank/DDBJ databases">
        <title>The Genome Sequence of Plasmodium falciparum Tanzania (2000708).</title>
        <authorList>
            <consortium name="The Broad Institute Genome Sequencing Platform"/>
            <consortium name="The Broad Institute Genome Sequencing Center for Infectious Disease"/>
            <person name="Neafsey D."/>
            <person name="Cheeseman I."/>
            <person name="Volkman S."/>
            <person name="Adams J."/>
            <person name="Walker B."/>
            <person name="Young S.K."/>
            <person name="Zeng Q."/>
            <person name="Gargeya S."/>
            <person name="Fitzgerald M."/>
            <person name="Haas B."/>
            <person name="Abouelleil A."/>
            <person name="Alvarado L."/>
            <person name="Arachchi H.M."/>
            <person name="Berlin A.M."/>
            <person name="Chapman S.B."/>
            <person name="Dewar J."/>
            <person name="Goldberg J."/>
            <person name="Griggs A."/>
            <person name="Gujja S."/>
            <person name="Hansen M."/>
            <person name="Howarth C."/>
            <person name="Imamovic A."/>
            <person name="Larimer J."/>
            <person name="McCowan C."/>
            <person name="Murphy C."/>
            <person name="Neiman D."/>
            <person name="Pearson M."/>
            <person name="Priest M."/>
            <person name="Roberts A."/>
            <person name="Saif S."/>
            <person name="Shea T."/>
            <person name="Sisk P."/>
            <person name="Sykes S."/>
            <person name="Wortman J."/>
            <person name="Nusbaum C."/>
            <person name="Birren B."/>
        </authorList>
    </citation>
    <scope>NUCLEOTIDE SEQUENCE [LARGE SCALE GENOMIC DNA]</scope>
    <source>
        <strain evidence="3">Tanzania (2000708)</strain>
    </source>
</reference>
<feature type="region of interest" description="Disordered" evidence="1">
    <location>
        <begin position="625"/>
        <end position="668"/>
    </location>
</feature>
<proteinExistence type="predicted"/>
<evidence type="ECO:0000313" key="2">
    <source>
        <dbReference type="EMBL" id="ETW33320.1"/>
    </source>
</evidence>
<feature type="compositionally biased region" description="Basic and acidic residues" evidence="1">
    <location>
        <begin position="633"/>
        <end position="668"/>
    </location>
</feature>
<reference evidence="2 3" key="1">
    <citation type="submission" date="2013-02" db="EMBL/GenBank/DDBJ databases">
        <title>The Genome Annotation of Plasmodium falciparum Tanzania (2000708).</title>
        <authorList>
            <consortium name="The Broad Institute Genome Sequencing Platform"/>
            <consortium name="The Broad Institute Genome Sequencing Center for Infectious Disease"/>
            <person name="Neafsey D."/>
            <person name="Hoffman S."/>
            <person name="Volkman S."/>
            <person name="Rosenthal P."/>
            <person name="Walker B."/>
            <person name="Young S.K."/>
            <person name="Zeng Q."/>
            <person name="Gargeya S."/>
            <person name="Fitzgerald M."/>
            <person name="Haas B."/>
            <person name="Abouelleil A."/>
            <person name="Allen A.W."/>
            <person name="Alvarado L."/>
            <person name="Arachchi H.M."/>
            <person name="Berlin A.M."/>
            <person name="Chapman S.B."/>
            <person name="Gainer-Dewar J."/>
            <person name="Goldberg J."/>
            <person name="Griggs A."/>
            <person name="Gujja S."/>
            <person name="Hansen M."/>
            <person name="Howarth C."/>
            <person name="Imamovic A."/>
            <person name="Ireland A."/>
            <person name="Larimer J."/>
            <person name="McCowan C."/>
            <person name="Murphy C."/>
            <person name="Pearson M."/>
            <person name="Poon T.W."/>
            <person name="Priest M."/>
            <person name="Roberts A."/>
            <person name="Saif S."/>
            <person name="Shea T."/>
            <person name="Sisk P."/>
            <person name="Sykes S."/>
            <person name="Wortman J."/>
            <person name="Nusbaum C."/>
            <person name="Birren B."/>
        </authorList>
    </citation>
    <scope>NUCLEOTIDE SEQUENCE [LARGE SCALE GENOMIC DNA]</scope>
    <source>
        <strain evidence="3">Tanzania (2000708)</strain>
    </source>
</reference>
<evidence type="ECO:0000256" key="1">
    <source>
        <dbReference type="SAM" id="MobiDB-lite"/>
    </source>
</evidence>
<dbReference type="EMBL" id="KI926710">
    <property type="protein sequence ID" value="ETW33320.1"/>
    <property type="molecule type" value="Genomic_DNA"/>
</dbReference>
<feature type="region of interest" description="Disordered" evidence="1">
    <location>
        <begin position="534"/>
        <end position="560"/>
    </location>
</feature>
<sequence>MINKDIIDNEIINLINNDIVNKVDISKFVQIHVPTTTIKKNERNVSPQDDFCIADNFTNEKDNKEMNNIEETYDRIKDFICQNDTTVIKKNISNNHNSIEYCEHEQNELDLQDNMKNSNKKISSNDPEEAQLKCNILSMYEKNNLVVPSNIIVRKEFEEHINKRDHFVCDNNEYDLNEKQINEDHIIKNDNTNLNSLKEISLNIESKVTIHEPVNMDRPIDNNENEKNREGDMNCTYNDITKIQYDKCSHKELNEIGIINNDIEKRQSEILYETNKYDIFLNQETIMNKNKLNTDINEHIEIHINNENNYNSNNRNAIVQAEKLNSDIPYITNIYKEMHRSPVMPLRIEAFHSLEDQRLIYGKPDWQKFLCPLCDKKYYPPNSYIKNYTHYLNEHWMNRKILGGYIIFPCKLIHEKEDMEQSKTNMHYINKGIKKKKKKTTKILIDPHYHCPLCVNMYFYHYNMLTEHCSNFHKNSGADPSRTLPSNLVHTPFINSNDYVCSLTKMENEKEKDEDKSVEKVLIEEKCESLSIKESHTEKDEIKDDNNNNNNNNKHYGYYNIDDHKNINKQEVTTQDANSSNFNLLNNIIQKKKRNTRNSKVIFCEEIQVREYDIELSKIEKFGASIGPVFTDEENKKEENKKEENKNEVNKKEENKKEENKNEENKNE</sequence>
<protein>
    <submittedName>
        <fullName evidence="2">Uncharacterized protein</fullName>
    </submittedName>
</protein>
<gene>
    <name evidence="2" type="ORF">PFTANZ_05962</name>
</gene>
<organism evidence="2 3">
    <name type="scientific">Plasmodium falciparum Tanzania</name>
    <name type="common">2000708</name>
    <dbReference type="NCBI Taxonomy" id="1036725"/>
    <lineage>
        <taxon>Eukaryota</taxon>
        <taxon>Sar</taxon>
        <taxon>Alveolata</taxon>
        <taxon>Apicomplexa</taxon>
        <taxon>Aconoidasida</taxon>
        <taxon>Haemosporida</taxon>
        <taxon>Plasmodiidae</taxon>
        <taxon>Plasmodium</taxon>
        <taxon>Plasmodium (Laverania)</taxon>
    </lineage>
</organism>